<dbReference type="GO" id="GO:0052689">
    <property type="term" value="F:carboxylic ester hydrolase activity"/>
    <property type="evidence" value="ECO:0007669"/>
    <property type="project" value="UniProtKB-KW"/>
</dbReference>
<protein>
    <recommendedName>
        <fullName evidence="5">Carboxylic ester hydrolase</fullName>
        <ecNumber evidence="5">3.1.1.-</ecNumber>
    </recommendedName>
</protein>
<evidence type="ECO:0000256" key="3">
    <source>
        <dbReference type="ARBA" id="ARBA00022801"/>
    </source>
</evidence>
<evidence type="ECO:0000256" key="2">
    <source>
        <dbReference type="ARBA" id="ARBA00022487"/>
    </source>
</evidence>
<evidence type="ECO:0000259" key="6">
    <source>
        <dbReference type="Pfam" id="PF00135"/>
    </source>
</evidence>
<dbReference type="PROSITE" id="PS00941">
    <property type="entry name" value="CARBOXYLESTERASE_B_2"/>
    <property type="match status" value="1"/>
</dbReference>
<evidence type="ECO:0000313" key="7">
    <source>
        <dbReference type="EMBL" id="ABQ23214.1"/>
    </source>
</evidence>
<name>A5HSI6_GRYAS</name>
<organism evidence="7">
    <name type="scientific">Gryllus assimilis</name>
    <name type="common">Jamaican field cricket</name>
    <name type="synonym">Acheta assimilis</name>
    <dbReference type="NCBI Taxonomy" id="128156"/>
    <lineage>
        <taxon>Eukaryota</taxon>
        <taxon>Metazoa</taxon>
        <taxon>Ecdysozoa</taxon>
        <taxon>Arthropoda</taxon>
        <taxon>Hexapoda</taxon>
        <taxon>Insecta</taxon>
        <taxon>Pterygota</taxon>
        <taxon>Neoptera</taxon>
        <taxon>Polyneoptera</taxon>
        <taxon>Orthoptera</taxon>
        <taxon>Ensifera</taxon>
        <taxon>Gryllidea</taxon>
        <taxon>Grylloidea</taxon>
        <taxon>Gryllidae</taxon>
        <taxon>Gryllinae</taxon>
        <taxon>Gryllus</taxon>
    </lineage>
</organism>
<dbReference type="PROSITE" id="PS00122">
    <property type="entry name" value="CARBOXYLESTERASE_B_1"/>
    <property type="match status" value="1"/>
</dbReference>
<proteinExistence type="evidence at transcript level"/>
<feature type="domain" description="Carboxylesterase type B" evidence="6">
    <location>
        <begin position="4"/>
        <end position="455"/>
    </location>
</feature>
<sequence length="458" mass="49986">AEAAPEVEVAQGRMRGAVVPSRLGRRIYAFRSIPFAQPPVGALRFMEPVPAGPWEGVLDATNDGKFCVQKNYLVPPYPVTGFEDCLYLNVYTPKLEPNAKLPVLVYIHGGGFFAGSGASYFNGPQYLLDHDLVFVTMNYRLGALGFLSSGDARAPGNAGLKDQTEALRWVKRNIAAFGGDPGLVTIMGQSAGAASVHFHMLSPLSKGLFHRAISQSGSALASWAKTLDPAPIALQQAHFLGCNATGMDDALACLRRADASALTEAGHRFHVWDIDPLTVFRPVVEAPARGAFLVDQPAVTMQMGDFAHVPWLLGAVPQEGVIRAIPILSNATLAADLNQRWDELMPELMELDTSAPPEAVPALWRQISDFYFGNAQPHVSLEKPQPFIDLYSDRGFLHGFRRSIEMHARAGHKRLFVYEMAYRGRFSFSMLFGGGLNDYGVSHCDDLLYLLYAPALLP</sequence>
<dbReference type="ESTHER" id="9orth-a5hsi6">
    <property type="family name" value="Juvenile_hormone_esterase"/>
</dbReference>
<evidence type="ECO:0000256" key="1">
    <source>
        <dbReference type="ARBA" id="ARBA00005964"/>
    </source>
</evidence>
<dbReference type="Gene3D" id="3.40.50.1820">
    <property type="entry name" value="alpha/beta hydrolase"/>
    <property type="match status" value="1"/>
</dbReference>
<dbReference type="BRENDA" id="3.1.1.59">
    <property type="organism ID" value="6830"/>
</dbReference>
<dbReference type="InterPro" id="IPR029058">
    <property type="entry name" value="AB_hydrolase_fold"/>
</dbReference>
<keyword evidence="2" id="KW-0719">Serine esterase</keyword>
<dbReference type="EMBL" id="EF558769">
    <property type="protein sequence ID" value="ABQ23214.1"/>
    <property type="molecule type" value="mRNA"/>
</dbReference>
<dbReference type="InterPro" id="IPR019826">
    <property type="entry name" value="Carboxylesterase_B_AS"/>
</dbReference>
<dbReference type="Pfam" id="PF00135">
    <property type="entry name" value="COesterase"/>
    <property type="match status" value="1"/>
</dbReference>
<dbReference type="SUPFAM" id="SSF53474">
    <property type="entry name" value="alpha/beta-Hydrolases"/>
    <property type="match status" value="1"/>
</dbReference>
<dbReference type="EC" id="3.1.1.-" evidence="5"/>
<keyword evidence="3 5" id="KW-0378">Hydrolase</keyword>
<accession>A5HSI6</accession>
<dbReference type="InterPro" id="IPR019819">
    <property type="entry name" value="Carboxylesterase_B_CS"/>
</dbReference>
<comment type="similarity">
    <text evidence="1 5">Belongs to the type-B carboxylesterase/lipase family.</text>
</comment>
<dbReference type="InterPro" id="IPR002018">
    <property type="entry name" value="CarbesteraseB"/>
</dbReference>
<feature type="non-terminal residue" evidence="7">
    <location>
        <position position="1"/>
    </location>
</feature>
<evidence type="ECO:0000256" key="4">
    <source>
        <dbReference type="ARBA" id="ARBA00023180"/>
    </source>
</evidence>
<reference evidence="7" key="1">
    <citation type="journal article" date="2007" name="Insect Biochem. Mol. Biol.">
        <title>Jhe in Gryllus assimilis: cloning, sequence-activity associations and phylogeny.</title>
        <authorList>
            <person name="Crone E.J."/>
            <person name="Zera A.J."/>
            <person name="Anand A."/>
            <person name="Oakeshott J.G."/>
            <person name="Sutherland T.D."/>
            <person name="Russell R.J."/>
            <person name="Harshman L.G."/>
            <person name="Hoffmann F.G."/>
            <person name="Claudianos C."/>
        </authorList>
    </citation>
    <scope>NUCLEOTIDE SEQUENCE</scope>
</reference>
<dbReference type="PANTHER" id="PTHR43142:SF1">
    <property type="entry name" value="CARBOXYLIC ESTER HYDROLASE"/>
    <property type="match status" value="1"/>
</dbReference>
<dbReference type="AlphaFoldDB" id="A5HSI6"/>
<evidence type="ECO:0000256" key="5">
    <source>
        <dbReference type="RuleBase" id="RU361235"/>
    </source>
</evidence>
<gene>
    <name evidence="7" type="primary">Jhe</name>
</gene>
<keyword evidence="4" id="KW-0325">Glycoprotein</keyword>
<dbReference type="PANTHER" id="PTHR43142">
    <property type="entry name" value="CARBOXYLIC ESTER HYDROLASE"/>
    <property type="match status" value="1"/>
</dbReference>